<dbReference type="PANTHER" id="PTHR12935:SF0">
    <property type="entry name" value="GAMMA-GLUTAMYLCYCLOTRANSFERASE"/>
    <property type="match status" value="1"/>
</dbReference>
<dbReference type="PATRIC" id="fig|1365250.3.peg.1552"/>
<accession>A0A166XII8</accession>
<dbReference type="PANTHER" id="PTHR12935">
    <property type="entry name" value="GAMMA-GLUTAMYLCYCLOTRANSFERASE"/>
    <property type="match status" value="1"/>
</dbReference>
<dbReference type="Pfam" id="PF13772">
    <property type="entry name" value="AIG2_2"/>
    <property type="match status" value="1"/>
</dbReference>
<dbReference type="GO" id="GO:0003839">
    <property type="term" value="F:gamma-glutamylcyclotransferase activity"/>
    <property type="evidence" value="ECO:0007669"/>
    <property type="project" value="InterPro"/>
</dbReference>
<keyword evidence="5" id="KW-1185">Reference proteome</keyword>
<protein>
    <recommendedName>
        <fullName evidence="6">Gamma-glutamylcyclotransferase AIG2-like domain-containing protein</fullName>
    </recommendedName>
</protein>
<name>A0A166XII8_9GAMM</name>
<organism evidence="4 5">
    <name type="scientific">Pseudoalteromonas luteoviolacea DSM 6061</name>
    <dbReference type="NCBI Taxonomy" id="1365250"/>
    <lineage>
        <taxon>Bacteria</taxon>
        <taxon>Pseudomonadati</taxon>
        <taxon>Pseudomonadota</taxon>
        <taxon>Gammaproteobacteria</taxon>
        <taxon>Alteromonadales</taxon>
        <taxon>Pseudoalteromonadaceae</taxon>
        <taxon>Pseudoalteromonas</taxon>
    </lineage>
</organism>
<evidence type="ECO:0000313" key="4">
    <source>
        <dbReference type="EMBL" id="KZN40418.1"/>
    </source>
</evidence>
<proteinExistence type="predicted"/>
<evidence type="ECO:0000313" key="5">
    <source>
        <dbReference type="Proteomes" id="UP000076643"/>
    </source>
</evidence>
<keyword evidence="1" id="KW-0456">Lyase</keyword>
<dbReference type="CDD" id="cd06661">
    <property type="entry name" value="GGCT_like"/>
    <property type="match status" value="1"/>
</dbReference>
<dbReference type="AlphaFoldDB" id="A0A166XII8"/>
<dbReference type="InterPro" id="IPR036568">
    <property type="entry name" value="GGCT-like_sf"/>
</dbReference>
<dbReference type="Proteomes" id="UP000076643">
    <property type="component" value="Unassembled WGS sequence"/>
</dbReference>
<sequence length="165" mass="18896">MSKPVYYFAYGSNLSTKRLFSRLPQAQHVGVAELFGHVLTFAMLSKDGSAKCDIKPEASDFGKVLGVIYQLSETELSQLDCIEGERYDRVAKLVKLQSGQQITAYCYIANTFHSGEAPFSWYKQHVLYGAKEHNFPCDYINHIKNQTSTQDPDIRREKRELEIYK</sequence>
<feature type="binding site" evidence="3">
    <location>
        <begin position="7"/>
        <end position="12"/>
    </location>
    <ligand>
        <name>substrate</name>
    </ligand>
</feature>
<dbReference type="Gene3D" id="3.10.490.10">
    <property type="entry name" value="Gamma-glutamyl cyclotransferase-like"/>
    <property type="match status" value="1"/>
</dbReference>
<evidence type="ECO:0000256" key="2">
    <source>
        <dbReference type="PIRSR" id="PIRSR617939-1"/>
    </source>
</evidence>
<feature type="active site" description="Proton acceptor" evidence="2">
    <location>
        <position position="83"/>
    </location>
</feature>
<evidence type="ECO:0008006" key="6">
    <source>
        <dbReference type="Google" id="ProtNLM"/>
    </source>
</evidence>
<dbReference type="InterPro" id="IPR017939">
    <property type="entry name" value="G-Glutamylcylcotransferase"/>
</dbReference>
<dbReference type="EMBL" id="AUYB01000095">
    <property type="protein sequence ID" value="KZN40418.1"/>
    <property type="molecule type" value="Genomic_DNA"/>
</dbReference>
<dbReference type="SUPFAM" id="SSF110857">
    <property type="entry name" value="Gamma-glutamyl cyclotransferase-like"/>
    <property type="match status" value="1"/>
</dbReference>
<evidence type="ECO:0000256" key="3">
    <source>
        <dbReference type="PIRSR" id="PIRSR617939-2"/>
    </source>
</evidence>
<dbReference type="RefSeq" id="WP_063364977.1">
    <property type="nucleotide sequence ID" value="NZ_AQHB01000030.1"/>
</dbReference>
<feature type="binding site" evidence="3">
    <location>
        <position position="122"/>
    </location>
    <ligand>
        <name>substrate</name>
    </ligand>
</feature>
<reference evidence="4 5" key="1">
    <citation type="submission" date="2013-07" db="EMBL/GenBank/DDBJ databases">
        <title>Comparative Genomic and Metabolomic Analysis of Twelve Strains of Pseudoalteromonas luteoviolacea.</title>
        <authorList>
            <person name="Vynne N.G."/>
            <person name="Mansson M."/>
            <person name="Gram L."/>
        </authorList>
    </citation>
    <scope>NUCLEOTIDE SEQUENCE [LARGE SCALE GENOMIC DNA]</scope>
    <source>
        <strain evidence="4 5">DSM 6061</strain>
    </source>
</reference>
<gene>
    <name evidence="4" type="ORF">N475_11615</name>
</gene>
<evidence type="ECO:0000256" key="1">
    <source>
        <dbReference type="ARBA" id="ARBA00023239"/>
    </source>
</evidence>
<dbReference type="InterPro" id="IPR013024">
    <property type="entry name" value="GGCT-like"/>
</dbReference>
<comment type="caution">
    <text evidence="4">The sequence shown here is derived from an EMBL/GenBank/DDBJ whole genome shotgun (WGS) entry which is preliminary data.</text>
</comment>